<dbReference type="PANTHER" id="PTHR42724:SF1">
    <property type="entry name" value="TETRAACYLDISACCHARIDE 4'-KINASE, MITOCHONDRIAL-RELATED"/>
    <property type="match status" value="1"/>
</dbReference>
<dbReference type="GO" id="GO:0005886">
    <property type="term" value="C:plasma membrane"/>
    <property type="evidence" value="ECO:0007669"/>
    <property type="project" value="TreeGrafter"/>
</dbReference>
<dbReference type="RefSeq" id="WP_256620796.1">
    <property type="nucleotide sequence ID" value="NZ_CANTWR010000017.1"/>
</dbReference>
<feature type="binding site" evidence="13">
    <location>
        <begin position="48"/>
        <end position="55"/>
    </location>
    <ligand>
        <name>ATP</name>
        <dbReference type="ChEBI" id="CHEBI:30616"/>
    </ligand>
</feature>
<evidence type="ECO:0000256" key="7">
    <source>
        <dbReference type="ARBA" id="ARBA00022679"/>
    </source>
</evidence>
<evidence type="ECO:0000256" key="12">
    <source>
        <dbReference type="ARBA" id="ARBA00029757"/>
    </source>
</evidence>
<evidence type="ECO:0000256" key="8">
    <source>
        <dbReference type="ARBA" id="ARBA00022741"/>
    </source>
</evidence>
<organism evidence="14 15">
    <name type="scientific">Rikenella microfusus</name>
    <dbReference type="NCBI Taxonomy" id="28139"/>
    <lineage>
        <taxon>Bacteria</taxon>
        <taxon>Pseudomonadati</taxon>
        <taxon>Bacteroidota</taxon>
        <taxon>Bacteroidia</taxon>
        <taxon>Bacteroidales</taxon>
        <taxon>Rikenellaceae</taxon>
        <taxon>Rikenella</taxon>
    </lineage>
</organism>
<keyword evidence="11 13" id="KW-0443">Lipid metabolism</keyword>
<evidence type="ECO:0000256" key="11">
    <source>
        <dbReference type="ARBA" id="ARBA00023098"/>
    </source>
</evidence>
<gene>
    <name evidence="13 14" type="primary">lpxK</name>
    <name evidence="14" type="ORF">NCTC11190_00439</name>
</gene>
<dbReference type="GO" id="GO:0009245">
    <property type="term" value="P:lipid A biosynthetic process"/>
    <property type="evidence" value="ECO:0007669"/>
    <property type="project" value="UniProtKB-UniRule"/>
</dbReference>
<evidence type="ECO:0000256" key="3">
    <source>
        <dbReference type="ARBA" id="ARBA00012071"/>
    </source>
</evidence>
<dbReference type="AlphaFoldDB" id="A0A379MP45"/>
<dbReference type="InterPro" id="IPR003758">
    <property type="entry name" value="LpxK"/>
</dbReference>
<dbReference type="EC" id="2.7.1.130" evidence="3 13"/>
<evidence type="ECO:0000313" key="15">
    <source>
        <dbReference type="Proteomes" id="UP000255233"/>
    </source>
</evidence>
<dbReference type="PANTHER" id="PTHR42724">
    <property type="entry name" value="TETRAACYLDISACCHARIDE 4'-KINASE"/>
    <property type="match status" value="1"/>
</dbReference>
<dbReference type="Pfam" id="PF02606">
    <property type="entry name" value="LpxK"/>
    <property type="match status" value="1"/>
</dbReference>
<keyword evidence="6 13" id="KW-0441">Lipid A biosynthesis</keyword>
<dbReference type="GO" id="GO:0009244">
    <property type="term" value="P:lipopolysaccharide core region biosynthetic process"/>
    <property type="evidence" value="ECO:0007669"/>
    <property type="project" value="TreeGrafter"/>
</dbReference>
<keyword evidence="9 13" id="KW-0418">Kinase</keyword>
<dbReference type="GO" id="GO:0009029">
    <property type="term" value="F:lipid-A 4'-kinase activity"/>
    <property type="evidence" value="ECO:0007669"/>
    <property type="project" value="UniProtKB-UniRule"/>
</dbReference>
<comment type="function">
    <text evidence="1 13">Transfers the gamma-phosphate of ATP to the 4'-position of a tetraacyldisaccharide 1-phosphate intermediate (termed DS-1-P) to form tetraacyldisaccharide 1,4'-bis-phosphate (lipid IVA).</text>
</comment>
<comment type="pathway">
    <text evidence="2 13">Glycolipid biosynthesis; lipid IV(A) biosynthesis; lipid IV(A) from (3R)-3-hydroxytetradecanoyl-[acyl-carrier-protein] and UDP-N-acetyl-alpha-D-glucosamine: step 6/6.</text>
</comment>
<dbReference type="UniPathway" id="UPA00359">
    <property type="reaction ID" value="UER00482"/>
</dbReference>
<comment type="similarity">
    <text evidence="13">Belongs to the LpxK family.</text>
</comment>
<dbReference type="STRING" id="880526.GCA_000427365_01005"/>
<dbReference type="InterPro" id="IPR027417">
    <property type="entry name" value="P-loop_NTPase"/>
</dbReference>
<keyword evidence="7 13" id="KW-0808">Transferase</keyword>
<evidence type="ECO:0000256" key="1">
    <source>
        <dbReference type="ARBA" id="ARBA00002274"/>
    </source>
</evidence>
<evidence type="ECO:0000256" key="9">
    <source>
        <dbReference type="ARBA" id="ARBA00022777"/>
    </source>
</evidence>
<dbReference type="GO" id="GO:0005524">
    <property type="term" value="F:ATP binding"/>
    <property type="evidence" value="ECO:0007669"/>
    <property type="project" value="UniProtKB-UniRule"/>
</dbReference>
<dbReference type="SUPFAM" id="SSF52540">
    <property type="entry name" value="P-loop containing nucleoside triphosphate hydrolases"/>
    <property type="match status" value="1"/>
</dbReference>
<keyword evidence="15" id="KW-1185">Reference proteome</keyword>
<evidence type="ECO:0000256" key="5">
    <source>
        <dbReference type="ARBA" id="ARBA00022516"/>
    </source>
</evidence>
<keyword evidence="10 13" id="KW-0067">ATP-binding</keyword>
<dbReference type="Proteomes" id="UP000255233">
    <property type="component" value="Unassembled WGS sequence"/>
</dbReference>
<evidence type="ECO:0000256" key="2">
    <source>
        <dbReference type="ARBA" id="ARBA00004870"/>
    </source>
</evidence>
<evidence type="ECO:0000256" key="4">
    <source>
        <dbReference type="ARBA" id="ARBA00016436"/>
    </source>
</evidence>
<dbReference type="EMBL" id="UGVL01000001">
    <property type="protein sequence ID" value="SUE33236.1"/>
    <property type="molecule type" value="Genomic_DNA"/>
</dbReference>
<sequence>MGLLGKILAAPLAWIYGGVIDIRHKLFDWGVLKSREFDIPVICVGNITVGGTGKTPHTERLIEMLDGEFKVAVLSRGYKRKTKGFVLAAVNSSFKKIGDEPKQIKLKYPHIPVAVCEKRVEGIEKLRSAHPEVNLIILDDAFQHRYVEPWVNIVLMDYNCPVYDDYLLPMGRLRDRRAQIARAQIVIVTKCPDDMKPLDYRIMSKHLDLYPYQSLYFTRFASQVPVPLYPAFGQEPTLKRGTPVVAMAGIANPKRFVEDLRKDYDVVRTFIFGDHYTFKMRDIHAVEAALASLPAETAVVVTEKDAVRLMNSRKISDDFKRRLYYSSIRVEFLENKECDFHRQLDQYVRENQKYNMLHPE</sequence>
<evidence type="ECO:0000256" key="10">
    <source>
        <dbReference type="ARBA" id="ARBA00022840"/>
    </source>
</evidence>
<keyword evidence="5 13" id="KW-0444">Lipid biosynthesis</keyword>
<dbReference type="HAMAP" id="MF_00409">
    <property type="entry name" value="LpxK"/>
    <property type="match status" value="1"/>
</dbReference>
<evidence type="ECO:0000256" key="6">
    <source>
        <dbReference type="ARBA" id="ARBA00022556"/>
    </source>
</evidence>
<protein>
    <recommendedName>
        <fullName evidence="4 13">Tetraacyldisaccharide 4'-kinase</fullName>
        <ecNumber evidence="3 13">2.7.1.130</ecNumber>
    </recommendedName>
    <alternativeName>
        <fullName evidence="12 13">Lipid A 4'-kinase</fullName>
    </alternativeName>
</protein>
<reference evidence="14 15" key="1">
    <citation type="submission" date="2018-06" db="EMBL/GenBank/DDBJ databases">
        <authorList>
            <consortium name="Pathogen Informatics"/>
            <person name="Doyle S."/>
        </authorList>
    </citation>
    <scope>NUCLEOTIDE SEQUENCE [LARGE SCALE GENOMIC DNA]</scope>
    <source>
        <strain evidence="14 15">NCTC11190</strain>
    </source>
</reference>
<proteinExistence type="inferred from homology"/>
<dbReference type="NCBIfam" id="TIGR00682">
    <property type="entry name" value="lpxK"/>
    <property type="match status" value="1"/>
</dbReference>
<comment type="catalytic activity">
    <reaction evidence="13">
        <text>a lipid A disaccharide + ATP = a lipid IVA + ADP + H(+)</text>
        <dbReference type="Rhea" id="RHEA:67840"/>
        <dbReference type="ChEBI" id="CHEBI:15378"/>
        <dbReference type="ChEBI" id="CHEBI:30616"/>
        <dbReference type="ChEBI" id="CHEBI:176343"/>
        <dbReference type="ChEBI" id="CHEBI:176425"/>
        <dbReference type="ChEBI" id="CHEBI:456216"/>
        <dbReference type="EC" id="2.7.1.130"/>
    </reaction>
</comment>
<evidence type="ECO:0000256" key="13">
    <source>
        <dbReference type="HAMAP-Rule" id="MF_00409"/>
    </source>
</evidence>
<keyword evidence="8 13" id="KW-0547">Nucleotide-binding</keyword>
<name>A0A379MP45_9BACT</name>
<evidence type="ECO:0000313" key="14">
    <source>
        <dbReference type="EMBL" id="SUE33236.1"/>
    </source>
</evidence>
<accession>A0A379MP45</accession>